<dbReference type="RefSeq" id="WP_175035073.1">
    <property type="nucleotide sequence ID" value="NZ_CABVPW010000050.1"/>
</dbReference>
<protein>
    <submittedName>
        <fullName evidence="1">Uncharacterized protein</fullName>
    </submittedName>
</protein>
<dbReference type="EMBL" id="CABVPW010000050">
    <property type="protein sequence ID" value="VWC41826.1"/>
    <property type="molecule type" value="Genomic_DNA"/>
</dbReference>
<proteinExistence type="predicted"/>
<sequence>MSRPIRPPDLLVMFMLTALTHEGTIKHVRTGYRPIYKIRPDYWSSAHHEFAEGRSVATREQCLAEVWLVTPEAYPHTLWTGRVLDVAEGARAIGQAEIIEVLNPLLVTGSSAS</sequence>
<dbReference type="AlphaFoldDB" id="A0A6P2S7Y5"/>
<accession>A0A6P2S7Y5</accession>
<evidence type="ECO:0000313" key="1">
    <source>
        <dbReference type="EMBL" id="VWC41826.1"/>
    </source>
</evidence>
<organism evidence="1 2">
    <name type="scientific">Burkholderia lata (strain ATCC 17760 / DSM 23089 / LMG 22485 / NCIMB 9086 / R18194 / 383)</name>
    <dbReference type="NCBI Taxonomy" id="482957"/>
    <lineage>
        <taxon>Bacteria</taxon>
        <taxon>Pseudomonadati</taxon>
        <taxon>Pseudomonadota</taxon>
        <taxon>Betaproteobacteria</taxon>
        <taxon>Burkholderiales</taxon>
        <taxon>Burkholderiaceae</taxon>
        <taxon>Burkholderia</taxon>
        <taxon>Burkholderia cepacia complex</taxon>
    </lineage>
</organism>
<name>A0A6P2S7Y5_BURL3</name>
<evidence type="ECO:0000313" key="2">
    <source>
        <dbReference type="Proteomes" id="UP000494218"/>
    </source>
</evidence>
<dbReference type="Proteomes" id="UP000494218">
    <property type="component" value="Unassembled WGS sequence"/>
</dbReference>
<gene>
    <name evidence="1" type="ORF">BLA23254_07029</name>
</gene>
<reference evidence="1 2" key="1">
    <citation type="submission" date="2019-09" db="EMBL/GenBank/DDBJ databases">
        <authorList>
            <person name="Depoorter E."/>
        </authorList>
    </citation>
    <scope>NUCLEOTIDE SEQUENCE [LARGE SCALE GENOMIC DNA]</scope>
    <source>
        <strain evidence="1">LMG 23254</strain>
    </source>
</reference>